<sequence length="77" mass="9287">MAKNAKHQLTEAWWAIRIGPPLKGRSYYMVDYEEVTRSERPILFKLRRDAEEYKRTAVDEPCVKRDWHPVRVDVVER</sequence>
<evidence type="ECO:0000313" key="1">
    <source>
        <dbReference type="EMBL" id="KKN04355.1"/>
    </source>
</evidence>
<organism evidence="1">
    <name type="scientific">marine sediment metagenome</name>
    <dbReference type="NCBI Taxonomy" id="412755"/>
    <lineage>
        <taxon>unclassified sequences</taxon>
        <taxon>metagenomes</taxon>
        <taxon>ecological metagenomes</taxon>
    </lineage>
</organism>
<name>A0A0F9MAF3_9ZZZZ</name>
<proteinExistence type="predicted"/>
<comment type="caution">
    <text evidence="1">The sequence shown here is derived from an EMBL/GenBank/DDBJ whole genome shotgun (WGS) entry which is preliminary data.</text>
</comment>
<protein>
    <submittedName>
        <fullName evidence="1">Uncharacterized protein</fullName>
    </submittedName>
</protein>
<dbReference type="EMBL" id="LAZR01004930">
    <property type="protein sequence ID" value="KKN04355.1"/>
    <property type="molecule type" value="Genomic_DNA"/>
</dbReference>
<gene>
    <name evidence="1" type="ORF">LCGC14_1098340</name>
</gene>
<accession>A0A0F9MAF3</accession>
<reference evidence="1" key="1">
    <citation type="journal article" date="2015" name="Nature">
        <title>Complex archaea that bridge the gap between prokaryotes and eukaryotes.</title>
        <authorList>
            <person name="Spang A."/>
            <person name="Saw J.H."/>
            <person name="Jorgensen S.L."/>
            <person name="Zaremba-Niedzwiedzka K."/>
            <person name="Martijn J."/>
            <person name="Lind A.E."/>
            <person name="van Eijk R."/>
            <person name="Schleper C."/>
            <person name="Guy L."/>
            <person name="Ettema T.J."/>
        </authorList>
    </citation>
    <scope>NUCLEOTIDE SEQUENCE</scope>
</reference>
<dbReference type="AlphaFoldDB" id="A0A0F9MAF3"/>